<protein>
    <submittedName>
        <fullName evidence="1">DUF721 domain-containing protein</fullName>
    </submittedName>
</protein>
<dbReference type="Pfam" id="PF05258">
    <property type="entry name" value="DciA"/>
    <property type="match status" value="1"/>
</dbReference>
<accession>A0A371X879</accession>
<sequence length="170" mass="19098">MIDKRGKRPPVRSLSDIAARLVDPVLRKKSGMTAELAVAWPQIVGPRLEGQTRPLEFRWPPRRGEDDPFEPATLVIGAEPVAALRLQHQTSELIQRINRLYGFPAVARIKITQMPVMETGRSNKPPARPLNAADRERIEAMVGHIEDEALKARLKAFAEATLSRADRKRD</sequence>
<dbReference type="Proteomes" id="UP000264310">
    <property type="component" value="Unassembled WGS sequence"/>
</dbReference>
<dbReference type="InterPro" id="IPR007922">
    <property type="entry name" value="DciA-like"/>
</dbReference>
<evidence type="ECO:0000313" key="1">
    <source>
        <dbReference type="EMBL" id="RFC65435.1"/>
    </source>
</evidence>
<dbReference type="EMBL" id="QURL01000002">
    <property type="protein sequence ID" value="RFC65435.1"/>
    <property type="molecule type" value="Genomic_DNA"/>
</dbReference>
<evidence type="ECO:0000313" key="2">
    <source>
        <dbReference type="Proteomes" id="UP000264310"/>
    </source>
</evidence>
<gene>
    <name evidence="1" type="ORF">DYI37_06355</name>
</gene>
<name>A0A371X879_9HYPH</name>
<keyword evidence="2" id="KW-1185">Reference proteome</keyword>
<dbReference type="PIRSF" id="PIRSF032064">
    <property type="entry name" value="UCP032064"/>
    <property type="match status" value="1"/>
</dbReference>
<dbReference type="OrthoDB" id="7160947at2"/>
<dbReference type="RefSeq" id="WP_116682332.1">
    <property type="nucleotide sequence ID" value="NZ_QURL01000002.1"/>
</dbReference>
<dbReference type="InterPro" id="IPR010593">
    <property type="entry name" value="DUF1159"/>
</dbReference>
<proteinExistence type="predicted"/>
<comment type="caution">
    <text evidence="1">The sequence shown here is derived from an EMBL/GenBank/DDBJ whole genome shotgun (WGS) entry which is preliminary data.</text>
</comment>
<reference evidence="1 2" key="1">
    <citation type="submission" date="2018-08" db="EMBL/GenBank/DDBJ databases">
        <title>Fulvimarina sp. 85, whole genome shotgun sequence.</title>
        <authorList>
            <person name="Tuo L."/>
        </authorList>
    </citation>
    <scope>NUCLEOTIDE SEQUENCE [LARGE SCALE GENOMIC DNA]</scope>
    <source>
        <strain evidence="1 2">85</strain>
    </source>
</reference>
<dbReference type="AlphaFoldDB" id="A0A371X879"/>
<organism evidence="1 2">
    <name type="scientific">Fulvimarina endophytica</name>
    <dbReference type="NCBI Taxonomy" id="2293836"/>
    <lineage>
        <taxon>Bacteria</taxon>
        <taxon>Pseudomonadati</taxon>
        <taxon>Pseudomonadota</taxon>
        <taxon>Alphaproteobacteria</taxon>
        <taxon>Hyphomicrobiales</taxon>
        <taxon>Aurantimonadaceae</taxon>
        <taxon>Fulvimarina</taxon>
    </lineage>
</organism>